<evidence type="ECO:0000256" key="20">
    <source>
        <dbReference type="ARBA" id="ARBA00032253"/>
    </source>
</evidence>
<feature type="transmembrane region" description="Helical" evidence="24">
    <location>
        <begin position="144"/>
        <end position="163"/>
    </location>
</feature>
<evidence type="ECO:0000256" key="17">
    <source>
        <dbReference type="ARBA" id="ARBA00023264"/>
    </source>
</evidence>
<keyword evidence="9" id="KW-0444">Lipid biosynthesis</keyword>
<feature type="transmembrane region" description="Helical" evidence="24">
    <location>
        <begin position="169"/>
        <end position="190"/>
    </location>
</feature>
<evidence type="ECO:0000256" key="18">
    <source>
        <dbReference type="ARBA" id="ARBA00029893"/>
    </source>
</evidence>
<evidence type="ECO:0000256" key="13">
    <source>
        <dbReference type="ARBA" id="ARBA00022989"/>
    </source>
</evidence>
<evidence type="ECO:0000256" key="6">
    <source>
        <dbReference type="ARBA" id="ARBA00012487"/>
    </source>
</evidence>
<organism evidence="25 26">
    <name type="scientific">Mesomycoplasma neurolyticum</name>
    <dbReference type="NCBI Taxonomy" id="2120"/>
    <lineage>
        <taxon>Bacteria</taxon>
        <taxon>Bacillati</taxon>
        <taxon>Mycoplasmatota</taxon>
        <taxon>Mycoplasmoidales</taxon>
        <taxon>Metamycoplasmataceae</taxon>
        <taxon>Mesomycoplasma</taxon>
    </lineage>
</organism>
<dbReference type="KEGG" id="mnu:NCTC10166_00802"/>
<evidence type="ECO:0000256" key="11">
    <source>
        <dbReference type="ARBA" id="ARBA00022692"/>
    </source>
</evidence>
<dbReference type="EMBL" id="LR214951">
    <property type="protein sequence ID" value="VEU59816.1"/>
    <property type="molecule type" value="Genomic_DNA"/>
</dbReference>
<feature type="transmembrane region" description="Helical" evidence="24">
    <location>
        <begin position="292"/>
        <end position="311"/>
    </location>
</feature>
<evidence type="ECO:0000256" key="9">
    <source>
        <dbReference type="ARBA" id="ARBA00022516"/>
    </source>
</evidence>
<keyword evidence="16" id="KW-0594">Phospholipid biosynthesis</keyword>
<evidence type="ECO:0000256" key="14">
    <source>
        <dbReference type="ARBA" id="ARBA00023098"/>
    </source>
</evidence>
<evidence type="ECO:0000256" key="24">
    <source>
        <dbReference type="SAM" id="Phobius"/>
    </source>
</evidence>
<feature type="transmembrane region" description="Helical" evidence="24">
    <location>
        <begin position="211"/>
        <end position="232"/>
    </location>
</feature>
<evidence type="ECO:0000256" key="10">
    <source>
        <dbReference type="ARBA" id="ARBA00022679"/>
    </source>
</evidence>
<comment type="pathway">
    <text evidence="3">Phospholipid metabolism; CDP-diacylglycerol biosynthesis; CDP-diacylglycerol from sn-glycerol 3-phosphate: step 3/3.</text>
</comment>
<evidence type="ECO:0000313" key="26">
    <source>
        <dbReference type="Proteomes" id="UP000289440"/>
    </source>
</evidence>
<keyword evidence="10 25" id="KW-0808">Transferase</keyword>
<dbReference type="Pfam" id="PF01148">
    <property type="entry name" value="CTP_transf_1"/>
    <property type="match status" value="1"/>
</dbReference>
<keyword evidence="8" id="KW-1003">Cell membrane</keyword>
<evidence type="ECO:0000256" key="4">
    <source>
        <dbReference type="ARBA" id="ARBA00005189"/>
    </source>
</evidence>
<evidence type="ECO:0000256" key="5">
    <source>
        <dbReference type="ARBA" id="ARBA00010185"/>
    </source>
</evidence>
<proteinExistence type="inferred from homology"/>
<protein>
    <recommendedName>
        <fullName evidence="7">Phosphatidate cytidylyltransferase</fullName>
        <ecNumber evidence="6">2.7.7.41</ecNumber>
    </recommendedName>
    <alternativeName>
        <fullName evidence="20">CDP-DAG synthase</fullName>
    </alternativeName>
    <alternativeName>
        <fullName evidence="22">CDP-DG synthase</fullName>
    </alternativeName>
    <alternativeName>
        <fullName evidence="18">CDP-diacylglycerol synthase</fullName>
    </alternativeName>
    <alternativeName>
        <fullName evidence="21">CDP-diglyceride pyrophosphorylase</fullName>
    </alternativeName>
    <alternativeName>
        <fullName evidence="23">CDP-diglyceride synthase</fullName>
    </alternativeName>
    <alternativeName>
        <fullName evidence="19">CTP:phosphatidate cytidylyltransferase</fullName>
    </alternativeName>
</protein>
<feature type="transmembrane region" description="Helical" evidence="24">
    <location>
        <begin position="112"/>
        <end position="132"/>
    </location>
</feature>
<evidence type="ECO:0000256" key="23">
    <source>
        <dbReference type="ARBA" id="ARBA00033406"/>
    </source>
</evidence>
<dbReference type="GO" id="GO:0016024">
    <property type="term" value="P:CDP-diacylglycerol biosynthetic process"/>
    <property type="evidence" value="ECO:0007669"/>
    <property type="project" value="TreeGrafter"/>
</dbReference>
<keyword evidence="11 24" id="KW-0812">Transmembrane</keyword>
<comment type="similarity">
    <text evidence="5">Belongs to the CDS family.</text>
</comment>
<dbReference type="PANTHER" id="PTHR46382">
    <property type="entry name" value="PHOSPHATIDATE CYTIDYLYLTRANSFERASE"/>
    <property type="match status" value="1"/>
</dbReference>
<evidence type="ECO:0000256" key="16">
    <source>
        <dbReference type="ARBA" id="ARBA00023209"/>
    </source>
</evidence>
<reference evidence="25 26" key="1">
    <citation type="submission" date="2019-01" db="EMBL/GenBank/DDBJ databases">
        <authorList>
            <consortium name="Pathogen Informatics"/>
        </authorList>
    </citation>
    <scope>NUCLEOTIDE SEQUENCE [LARGE SCALE GENOMIC DNA]</scope>
    <source>
        <strain evidence="25 26">NCTC10166</strain>
    </source>
</reference>
<keyword evidence="13 24" id="KW-1133">Transmembrane helix</keyword>
<dbReference type="AlphaFoldDB" id="A0A449A6F4"/>
<evidence type="ECO:0000256" key="8">
    <source>
        <dbReference type="ARBA" id="ARBA00022475"/>
    </source>
</evidence>
<dbReference type="GO" id="GO:0004605">
    <property type="term" value="F:phosphatidate cytidylyltransferase activity"/>
    <property type="evidence" value="ECO:0007669"/>
    <property type="project" value="UniProtKB-EC"/>
</dbReference>
<keyword evidence="17" id="KW-1208">Phospholipid metabolism</keyword>
<name>A0A449A6F4_9BACT</name>
<feature type="transmembrane region" description="Helical" evidence="24">
    <location>
        <begin position="63"/>
        <end position="78"/>
    </location>
</feature>
<dbReference type="Proteomes" id="UP000289440">
    <property type="component" value="Chromosome"/>
</dbReference>
<evidence type="ECO:0000256" key="1">
    <source>
        <dbReference type="ARBA" id="ARBA00001698"/>
    </source>
</evidence>
<keyword evidence="26" id="KW-1185">Reference proteome</keyword>
<comment type="pathway">
    <text evidence="4">Lipid metabolism.</text>
</comment>
<evidence type="ECO:0000256" key="21">
    <source>
        <dbReference type="ARBA" id="ARBA00032396"/>
    </source>
</evidence>
<feature type="transmembrane region" description="Helical" evidence="24">
    <location>
        <begin position="244"/>
        <end position="271"/>
    </location>
</feature>
<evidence type="ECO:0000256" key="7">
    <source>
        <dbReference type="ARBA" id="ARBA00019373"/>
    </source>
</evidence>
<evidence type="ECO:0000256" key="3">
    <source>
        <dbReference type="ARBA" id="ARBA00005119"/>
    </source>
</evidence>
<comment type="catalytic activity">
    <reaction evidence="1">
        <text>a 1,2-diacyl-sn-glycero-3-phosphate + CTP + H(+) = a CDP-1,2-diacyl-sn-glycerol + diphosphate</text>
        <dbReference type="Rhea" id="RHEA:16229"/>
        <dbReference type="ChEBI" id="CHEBI:15378"/>
        <dbReference type="ChEBI" id="CHEBI:33019"/>
        <dbReference type="ChEBI" id="CHEBI:37563"/>
        <dbReference type="ChEBI" id="CHEBI:58332"/>
        <dbReference type="ChEBI" id="CHEBI:58608"/>
        <dbReference type="EC" id="2.7.7.41"/>
    </reaction>
</comment>
<sequence length="312" mass="36663">MVIKTHSNIFKRLLIVFVIFAIFLPIFFLTLLGKVGNIIFSILCIILTFYALFEILQHFHKNKILTTIFCFLSILFFIKRNNIFSFSQEILLHKNNETEKIKKYIEYLKFDWEEFLCIALLILVVTIIYFIKEKKTKNIFLKKLVFLNFIVIFIPVVAEVIILTNIYNVYLSLALIFISAFADSAGYFGGKLLGNKIIKRKLAPKISPKKTWEGFVFAYLFSFIFGFCIFYFSPFLNTFSNKILISLVFSLILPLASIFGDLFFSLIKRFLKIKDFSKIFKNHGGFMDRFDSTFFVFFIVFILFIIFSLMLL</sequence>
<feature type="transmembrane region" description="Helical" evidence="24">
    <location>
        <begin position="38"/>
        <end position="56"/>
    </location>
</feature>
<comment type="subcellular location">
    <subcellularLocation>
        <location evidence="2">Cell membrane</location>
        <topology evidence="2">Multi-pass membrane protein</topology>
    </subcellularLocation>
</comment>
<feature type="transmembrane region" description="Helical" evidence="24">
    <location>
        <begin position="12"/>
        <end position="32"/>
    </location>
</feature>
<evidence type="ECO:0000256" key="12">
    <source>
        <dbReference type="ARBA" id="ARBA00022695"/>
    </source>
</evidence>
<dbReference type="PANTHER" id="PTHR46382:SF1">
    <property type="entry name" value="PHOSPHATIDATE CYTIDYLYLTRANSFERASE"/>
    <property type="match status" value="1"/>
</dbReference>
<evidence type="ECO:0000256" key="19">
    <source>
        <dbReference type="ARBA" id="ARBA00031825"/>
    </source>
</evidence>
<dbReference type="EC" id="2.7.7.41" evidence="6"/>
<keyword evidence="14" id="KW-0443">Lipid metabolism</keyword>
<evidence type="ECO:0000256" key="15">
    <source>
        <dbReference type="ARBA" id="ARBA00023136"/>
    </source>
</evidence>
<accession>A0A449A6F4</accession>
<evidence type="ECO:0000256" key="22">
    <source>
        <dbReference type="ARBA" id="ARBA00032743"/>
    </source>
</evidence>
<evidence type="ECO:0000313" key="25">
    <source>
        <dbReference type="EMBL" id="VEU59816.1"/>
    </source>
</evidence>
<keyword evidence="15 24" id="KW-0472">Membrane</keyword>
<dbReference type="OrthoDB" id="9799199at2"/>
<dbReference type="GO" id="GO:0005886">
    <property type="term" value="C:plasma membrane"/>
    <property type="evidence" value="ECO:0007669"/>
    <property type="project" value="UniProtKB-SubCell"/>
</dbReference>
<dbReference type="RefSeq" id="WP_129720181.1">
    <property type="nucleotide sequence ID" value="NZ_LR214951.1"/>
</dbReference>
<gene>
    <name evidence="25" type="primary">cdsA</name>
    <name evidence="25" type="ORF">NCTC10166_00802</name>
</gene>
<keyword evidence="12 25" id="KW-0548">Nucleotidyltransferase</keyword>
<evidence type="ECO:0000256" key="2">
    <source>
        <dbReference type="ARBA" id="ARBA00004651"/>
    </source>
</evidence>